<keyword evidence="12" id="KW-1185">Reference proteome</keyword>
<feature type="transmembrane region" description="Helical" evidence="9">
    <location>
        <begin position="347"/>
        <end position="364"/>
    </location>
</feature>
<dbReference type="GO" id="GO:1901264">
    <property type="term" value="P:carbohydrate derivative transport"/>
    <property type="evidence" value="ECO:0007669"/>
    <property type="project" value="TreeGrafter"/>
</dbReference>
<dbReference type="InterPro" id="IPR004501">
    <property type="entry name" value="PTS_EIIC_3"/>
</dbReference>
<dbReference type="GO" id="GO:0009401">
    <property type="term" value="P:phosphoenolpyruvate-dependent sugar phosphotransferase system"/>
    <property type="evidence" value="ECO:0007669"/>
    <property type="project" value="InterPro"/>
</dbReference>
<keyword evidence="7 8" id="KW-0472">Membrane</keyword>
<keyword evidence="3 8" id="KW-1003">Cell membrane</keyword>
<accession>A0AB35U6Y1</accession>
<reference evidence="11 12" key="1">
    <citation type="submission" date="2022-03" db="EMBL/GenBank/DDBJ databases">
        <title>Novel taxa within the pig intestine.</title>
        <authorList>
            <person name="Wylensek D."/>
            <person name="Bishof K."/>
            <person name="Afrizal A."/>
            <person name="Clavel T."/>
        </authorList>
    </citation>
    <scope>NUCLEOTIDE SEQUENCE [LARGE SCALE GENOMIC DNA]</scope>
    <source>
        <strain evidence="11 12">CLA-KB-P133</strain>
    </source>
</reference>
<evidence type="ECO:0000256" key="4">
    <source>
        <dbReference type="ARBA" id="ARBA00022597"/>
    </source>
</evidence>
<sequence length="438" mass="47724">MDGFFNSKFMQGLQNGGQKLATNPFVSALQSAMMSMMAPIMVGAIFTIIDAVCCNLFHLWTADSTIYLTIYKPYEFTMNTISIWLVFLLGYNYAKNCGLKSPVMSGIDSAVVFLIVASSVSVTEAGVSVMDMTYLGAQGMFIGFLICWVTIRVEKFCVDHNVRIKMPDVCPPALVNGFSAILPLLFAVVPCYLVDIIIRAVSGGSLGLCAGFMFILSYPLNALISVPGMIVLGILAGLMWLFGIHGTMILVSVLMAPMIQAIAANEALFAAGTKLTFANGFNASFLFGCMAVCGGTGNTWPAVIWGTRRAKSKQIQAVSKIALVPGWFGINEPVTFGFPVMYNPVLGIPYVLTIPVNMLITYFLGWRTGFLVPSHIAIMSLLPMGFGGFLGSLSWHNFVWDYIMLIPDALIWIPFMKVYDKQLYEQEQKAAAEEKAAA</sequence>
<dbReference type="InterPro" id="IPR051088">
    <property type="entry name" value="PTS_Sugar-EIIC/EIIB"/>
</dbReference>
<dbReference type="PROSITE" id="PS51105">
    <property type="entry name" value="PTS_EIIC_TYPE_3"/>
    <property type="match status" value="1"/>
</dbReference>
<evidence type="ECO:0000256" key="7">
    <source>
        <dbReference type="ARBA" id="ARBA00023136"/>
    </source>
</evidence>
<evidence type="ECO:0000256" key="8">
    <source>
        <dbReference type="PIRNR" id="PIRNR006351"/>
    </source>
</evidence>
<dbReference type="Proteomes" id="UP001286174">
    <property type="component" value="Unassembled WGS sequence"/>
</dbReference>
<feature type="transmembrane region" description="Helical" evidence="9">
    <location>
        <begin position="106"/>
        <end position="127"/>
    </location>
</feature>
<dbReference type="InterPro" id="IPR004796">
    <property type="entry name" value="PTS_IIC_cello"/>
</dbReference>
<feature type="transmembrane region" description="Helical" evidence="9">
    <location>
        <begin position="76"/>
        <end position="94"/>
    </location>
</feature>
<dbReference type="PANTHER" id="PTHR33989:SF4">
    <property type="entry name" value="PTS SYSTEM N,N'-DIACETYLCHITOBIOSE-SPECIFIC EIIC COMPONENT"/>
    <property type="match status" value="1"/>
</dbReference>
<dbReference type="EMBL" id="JALBUR010000004">
    <property type="protein sequence ID" value="MDX8418995.1"/>
    <property type="molecule type" value="Genomic_DNA"/>
</dbReference>
<keyword evidence="5 9" id="KW-0812">Transmembrane</keyword>
<dbReference type="PANTHER" id="PTHR33989">
    <property type="match status" value="1"/>
</dbReference>
<proteinExistence type="predicted"/>
<gene>
    <name evidence="11" type="ORF">MOZ60_02675</name>
</gene>
<keyword evidence="4 8" id="KW-0762">Sugar transport</keyword>
<feature type="transmembrane region" description="Helical" evidence="9">
    <location>
        <begin position="230"/>
        <end position="263"/>
    </location>
</feature>
<feature type="transmembrane region" description="Helical" evidence="9">
    <location>
        <begin position="133"/>
        <end position="151"/>
    </location>
</feature>
<feature type="transmembrane region" description="Helical" evidence="9">
    <location>
        <begin position="172"/>
        <end position="190"/>
    </location>
</feature>
<evidence type="ECO:0000256" key="3">
    <source>
        <dbReference type="ARBA" id="ARBA00022475"/>
    </source>
</evidence>
<protein>
    <recommendedName>
        <fullName evidence="8">Permease IIC component</fullName>
    </recommendedName>
</protein>
<dbReference type="PIRSF" id="PIRSF006351">
    <property type="entry name" value="PTS_EIIC-Cellobiose"/>
    <property type="match status" value="1"/>
</dbReference>
<evidence type="ECO:0000256" key="6">
    <source>
        <dbReference type="ARBA" id="ARBA00022989"/>
    </source>
</evidence>
<evidence type="ECO:0000256" key="1">
    <source>
        <dbReference type="ARBA" id="ARBA00004651"/>
    </source>
</evidence>
<evidence type="ECO:0000256" key="2">
    <source>
        <dbReference type="ARBA" id="ARBA00022448"/>
    </source>
</evidence>
<feature type="transmembrane region" description="Helical" evidence="9">
    <location>
        <begin position="283"/>
        <end position="305"/>
    </location>
</feature>
<evidence type="ECO:0000259" key="10">
    <source>
        <dbReference type="PROSITE" id="PS51105"/>
    </source>
</evidence>
<name>A0AB35U6Y1_9FIRM</name>
<dbReference type="AlphaFoldDB" id="A0AB35U6Y1"/>
<dbReference type="Pfam" id="PF02378">
    <property type="entry name" value="PTS_EIIC"/>
    <property type="match status" value="1"/>
</dbReference>
<dbReference type="GO" id="GO:0008982">
    <property type="term" value="F:protein-N(PI)-phosphohistidine-sugar phosphotransferase activity"/>
    <property type="evidence" value="ECO:0007669"/>
    <property type="project" value="UniProtKB-UniRule"/>
</dbReference>
<dbReference type="GO" id="GO:0005886">
    <property type="term" value="C:plasma membrane"/>
    <property type="evidence" value="ECO:0007669"/>
    <property type="project" value="UniProtKB-SubCell"/>
</dbReference>
<organism evidence="11 12">
    <name type="scientific">Grylomicrobium aquisgranensis</name>
    <dbReference type="NCBI Taxonomy" id="2926318"/>
    <lineage>
        <taxon>Bacteria</taxon>
        <taxon>Bacillati</taxon>
        <taxon>Bacillota</taxon>
        <taxon>Erysipelotrichia</taxon>
        <taxon>Erysipelotrichales</taxon>
        <taxon>Erysipelotrichaceae</taxon>
        <taxon>Grylomicrobium</taxon>
    </lineage>
</organism>
<comment type="function">
    <text evidence="8">The phosphoenolpyruvate-dependent sugar phosphotransferase system (PTS), a major carbohydrate active -transport system, catalyzes the phosphorylation of incoming sugar substrates concomitant with their translocation across the cell membrane.</text>
</comment>
<comment type="caution">
    <text evidence="11">The sequence shown here is derived from an EMBL/GenBank/DDBJ whole genome shotgun (WGS) entry which is preliminary data.</text>
</comment>
<feature type="transmembrane region" description="Helical" evidence="9">
    <location>
        <begin position="196"/>
        <end position="218"/>
    </location>
</feature>
<comment type="subcellular location">
    <subcellularLocation>
        <location evidence="1">Cell membrane</location>
        <topology evidence="1">Multi-pass membrane protein</topology>
    </subcellularLocation>
</comment>
<feature type="domain" description="PTS EIIC type-3" evidence="10">
    <location>
        <begin position="9"/>
        <end position="415"/>
    </location>
</feature>
<feature type="transmembrane region" description="Helical" evidence="9">
    <location>
        <begin position="376"/>
        <end position="396"/>
    </location>
</feature>
<keyword evidence="6 9" id="KW-1133">Transmembrane helix</keyword>
<evidence type="ECO:0000256" key="9">
    <source>
        <dbReference type="SAM" id="Phobius"/>
    </source>
</evidence>
<feature type="transmembrane region" description="Helical" evidence="9">
    <location>
        <begin position="40"/>
        <end position="60"/>
    </location>
</feature>
<dbReference type="InterPro" id="IPR003352">
    <property type="entry name" value="PTS_EIIC"/>
</dbReference>
<evidence type="ECO:0000256" key="5">
    <source>
        <dbReference type="ARBA" id="ARBA00022692"/>
    </source>
</evidence>
<keyword evidence="2 8" id="KW-0813">Transport</keyword>
<evidence type="ECO:0000313" key="11">
    <source>
        <dbReference type="EMBL" id="MDX8418995.1"/>
    </source>
</evidence>
<evidence type="ECO:0000313" key="12">
    <source>
        <dbReference type="Proteomes" id="UP001286174"/>
    </source>
</evidence>